<dbReference type="Gene3D" id="3.40.50.1820">
    <property type="entry name" value="alpha/beta hydrolase"/>
    <property type="match status" value="1"/>
</dbReference>
<protein>
    <submittedName>
        <fullName evidence="1">Alpha/beta-hydrolase</fullName>
    </submittedName>
</protein>
<dbReference type="Proteomes" id="UP000193067">
    <property type="component" value="Unassembled WGS sequence"/>
</dbReference>
<evidence type="ECO:0000313" key="1">
    <source>
        <dbReference type="EMBL" id="OSD07301.1"/>
    </source>
</evidence>
<dbReference type="PANTHER" id="PTHR42886">
    <property type="entry name" value="RE40534P-RELATED"/>
    <property type="match status" value="1"/>
</dbReference>
<accession>A0A1Y2J4D9</accession>
<dbReference type="EMBL" id="KZ084088">
    <property type="protein sequence ID" value="OSD07301.1"/>
    <property type="molecule type" value="Genomic_DNA"/>
</dbReference>
<dbReference type="GO" id="GO:0016787">
    <property type="term" value="F:hydrolase activity"/>
    <property type="evidence" value="ECO:0007669"/>
    <property type="project" value="UniProtKB-KW"/>
</dbReference>
<keyword evidence="2" id="KW-1185">Reference proteome</keyword>
<sequence length="313" mass="35859">MTVTVNTLVTPATSSQKTTKLAIPHSHEKDCNIVGVLEQVAPEQPTQGRRIALILHGALGHKDYLFQKRLALRLPFDSFRFDFRGNFETNGSCYFGRFENDVVDLEVVVEYLTRKYGYVIDTIIGHSRGSVVGALWICKHRDGASKTVRRYVNVAGRYRMEKIYDEMELHKAELESQGFVIRKAVVARKPIERKVYRQDYDEFASVNVSVVWDQFPAHIDVLTLHGLKDAVVPPYDAYIYARIYGARTPGTHTLRYVEEADHNFTGIPEEVVEPVLEWIQQQERGELRTGIWHTGVKDDIENRKGLYGRTSML</sequence>
<proteinExistence type="predicted"/>
<evidence type="ECO:0000313" key="2">
    <source>
        <dbReference type="Proteomes" id="UP000193067"/>
    </source>
</evidence>
<organism evidence="1 2">
    <name type="scientific">Trametes coccinea (strain BRFM310)</name>
    <name type="common">Pycnoporus coccineus</name>
    <dbReference type="NCBI Taxonomy" id="1353009"/>
    <lineage>
        <taxon>Eukaryota</taxon>
        <taxon>Fungi</taxon>
        <taxon>Dikarya</taxon>
        <taxon>Basidiomycota</taxon>
        <taxon>Agaricomycotina</taxon>
        <taxon>Agaricomycetes</taxon>
        <taxon>Polyporales</taxon>
        <taxon>Polyporaceae</taxon>
        <taxon>Trametes</taxon>
    </lineage>
</organism>
<name>A0A1Y2J4D9_TRAC3</name>
<reference evidence="1 2" key="1">
    <citation type="journal article" date="2015" name="Biotechnol. Biofuels">
        <title>Enhanced degradation of softwood versus hardwood by the white-rot fungus Pycnoporus coccineus.</title>
        <authorList>
            <person name="Couturier M."/>
            <person name="Navarro D."/>
            <person name="Chevret D."/>
            <person name="Henrissat B."/>
            <person name="Piumi F."/>
            <person name="Ruiz-Duenas F.J."/>
            <person name="Martinez A.T."/>
            <person name="Grigoriev I.V."/>
            <person name="Riley R."/>
            <person name="Lipzen A."/>
            <person name="Berrin J.G."/>
            <person name="Master E.R."/>
            <person name="Rosso M.N."/>
        </authorList>
    </citation>
    <scope>NUCLEOTIDE SEQUENCE [LARGE SCALE GENOMIC DNA]</scope>
    <source>
        <strain evidence="1 2">BRFM310</strain>
    </source>
</reference>
<dbReference type="OrthoDB" id="9988524at2759"/>
<dbReference type="InterPro" id="IPR029058">
    <property type="entry name" value="AB_hydrolase_fold"/>
</dbReference>
<dbReference type="PANTHER" id="PTHR42886:SF53">
    <property type="entry name" value="ALPHA_BETA-HYDROLASES SUPERFAMILY PROTEIN"/>
    <property type="match status" value="1"/>
</dbReference>
<dbReference type="SUPFAM" id="SSF53474">
    <property type="entry name" value="alpha/beta-Hydrolases"/>
    <property type="match status" value="1"/>
</dbReference>
<dbReference type="STRING" id="1353009.A0A1Y2J4D9"/>
<keyword evidence="1" id="KW-0378">Hydrolase</keyword>
<gene>
    <name evidence="1" type="ORF">PYCCODRAFT_1430546</name>
</gene>
<dbReference type="AlphaFoldDB" id="A0A1Y2J4D9"/>